<keyword evidence="1" id="KW-1133">Transmembrane helix</keyword>
<dbReference type="STRING" id="687861.BscR1v2_010870"/>
<name>A0A1S6XR47_BARSR</name>
<dbReference type="AlphaFoldDB" id="A0A1S6XR47"/>
<feature type="transmembrane region" description="Helical" evidence="1">
    <location>
        <begin position="32"/>
        <end position="50"/>
    </location>
</feature>
<protein>
    <recommendedName>
        <fullName evidence="4">GlsB/YeaQ/YmgE family stress response membrane protein</fullName>
    </recommendedName>
</protein>
<evidence type="ECO:0008006" key="4">
    <source>
        <dbReference type="Google" id="ProtNLM"/>
    </source>
</evidence>
<accession>A0A1S6XR47</accession>
<organism evidence="2 3">
    <name type="scientific">Bartonella schoenbuchensis (strain DSM 13525 / NCTC 13165 / R1)</name>
    <dbReference type="NCBI Taxonomy" id="687861"/>
    <lineage>
        <taxon>Bacteria</taxon>
        <taxon>Pseudomonadati</taxon>
        <taxon>Pseudomonadota</taxon>
        <taxon>Alphaproteobacteria</taxon>
        <taxon>Hyphomicrobiales</taxon>
        <taxon>Bartonellaceae</taxon>
        <taxon>Bartonella</taxon>
    </lineage>
</organism>
<keyword evidence="1" id="KW-0472">Membrane</keyword>
<keyword evidence="1" id="KW-0812">Transmembrane</keyword>
<dbReference type="Proteomes" id="UP000190811">
    <property type="component" value="Chromosome"/>
</dbReference>
<feature type="transmembrane region" description="Helical" evidence="1">
    <location>
        <begin position="6"/>
        <end position="25"/>
    </location>
</feature>
<evidence type="ECO:0000313" key="2">
    <source>
        <dbReference type="EMBL" id="AQX31012.1"/>
    </source>
</evidence>
<feature type="transmembrane region" description="Helical" evidence="1">
    <location>
        <begin position="56"/>
        <end position="75"/>
    </location>
</feature>
<reference evidence="3" key="1">
    <citation type="journal article" date="2017" name="Genome Biol. Evol.">
        <title>Evolutionary Dynamics of Pathoadaptation Revealed by Three Independent Acquisitions of the VirB/D4 Type IV Secretion System in Bartonella.</title>
        <authorList>
            <person name="Harms A."/>
            <person name="Segers F.H."/>
            <person name="Quebatte M."/>
            <person name="Mistl C."/>
            <person name="Manfredi P."/>
            <person name="Korner J."/>
            <person name="Chomel B.B."/>
            <person name="Kosoy M."/>
            <person name="Maruyama S."/>
            <person name="Engel P."/>
            <person name="Dehio C."/>
        </authorList>
    </citation>
    <scope>NUCLEOTIDE SEQUENCE [LARGE SCALE GENOMIC DNA]</scope>
    <source>
        <strain evidence="3">R1</strain>
    </source>
</reference>
<dbReference type="EMBL" id="CP019789">
    <property type="protein sequence ID" value="AQX31012.1"/>
    <property type="molecule type" value="Genomic_DNA"/>
</dbReference>
<evidence type="ECO:0000256" key="1">
    <source>
        <dbReference type="SAM" id="Phobius"/>
    </source>
</evidence>
<evidence type="ECO:0000313" key="3">
    <source>
        <dbReference type="Proteomes" id="UP000190811"/>
    </source>
</evidence>
<gene>
    <name evidence="2" type="ORF">BscR1v2_010870</name>
</gene>
<sequence>MEDANIGWIAAIIIGGFAGWAAQYFMNSRTGIFLNIILGIIGASLASFLLAFLVLLLLVCLVTLFQVLSAPAFLYGSVEKSGHKMFIFKGTFWCLFKSP</sequence>
<proteinExistence type="predicted"/>